<dbReference type="Pfam" id="PF06147">
    <property type="entry name" value="DUF968"/>
    <property type="match status" value="1"/>
</dbReference>
<reference evidence="1" key="1">
    <citation type="submission" date="2024-02" db="EMBL/GenBank/DDBJ databases">
        <authorList>
            <consortium name="Clinical and Environmental Microbiology Branch: Whole genome sequencing antimicrobial resistance pathogens in the healthcare setting"/>
        </authorList>
    </citation>
    <scope>NUCLEOTIDE SEQUENCE</scope>
    <source>
        <strain evidence="1">Whole organism</strain>
    </source>
</reference>
<dbReference type="AlphaFoldDB" id="A0AAN4ESF2"/>
<comment type="caution">
    <text evidence="1">The sequence shown here is derived from an EMBL/GenBank/DDBJ whole genome shotgun (WGS) entry which is preliminary data.</text>
</comment>
<gene>
    <name evidence="1" type="ORF">P7U51_000617</name>
</gene>
<organism evidence="1 2">
    <name type="scientific">Citrobacter freundii</name>
    <dbReference type="NCBI Taxonomy" id="546"/>
    <lineage>
        <taxon>Bacteria</taxon>
        <taxon>Pseudomonadati</taxon>
        <taxon>Pseudomonadota</taxon>
        <taxon>Gammaproteobacteria</taxon>
        <taxon>Enterobacterales</taxon>
        <taxon>Enterobacteriaceae</taxon>
        <taxon>Citrobacter</taxon>
        <taxon>Citrobacter freundii complex</taxon>
    </lineage>
</organism>
<accession>A0AAN4ESF2</accession>
<proteinExistence type="predicted"/>
<name>A0AAN4ESF2_CITFR</name>
<dbReference type="InterPro" id="IPR010373">
    <property type="entry name" value="DUF968"/>
</dbReference>
<evidence type="ECO:0000313" key="2">
    <source>
        <dbReference type="Proteomes" id="UP001169574"/>
    </source>
</evidence>
<protein>
    <submittedName>
        <fullName evidence="1">DUF968 domain-containing protein</fullName>
    </submittedName>
</protein>
<dbReference type="Proteomes" id="UP001169574">
    <property type="component" value="Unassembled WGS sequence"/>
</dbReference>
<dbReference type="EMBL" id="ABLGCN030000001">
    <property type="protein sequence ID" value="EMM7456165.1"/>
    <property type="molecule type" value="Genomic_DNA"/>
</dbReference>
<sequence>MRALLNPIIIRELDQVILRPGRSLMSLFYGPVIIAPAGEMEAGRKPGLLPQEQPLLLDPAFSSFWMEPEVLRAAGGSVQSWVRKFNVCQWNHGADEYHHPELTTAKYEHSGLCLCWHHDRVLVDQPLALVEEVARQNAAKYILESVCAHFRYPDHHIVTISDLGCWALVKRVASLLPDTVIRKLLCMPSTEPIKPVYRESELVINPPDPPAIIAAAAEDAPILVVTIDADAPGQHMRRPKIPRWECQAYTDWVKTQPCCGCGASGDDPHHLIGHGFGGTGMKAGDFHVMPMCRICHRDLHDNVTIWESKHGSQLEHIFRLQHRALGLGVIVTDCTS</sequence>
<evidence type="ECO:0000313" key="1">
    <source>
        <dbReference type="EMBL" id="EMM7456165.1"/>
    </source>
</evidence>